<protein>
    <submittedName>
        <fullName evidence="2">Uncharacterized protein</fullName>
    </submittedName>
</protein>
<feature type="compositionally biased region" description="Polar residues" evidence="1">
    <location>
        <begin position="89"/>
        <end position="105"/>
    </location>
</feature>
<sequence length="187" mass="19313">MAPSRSLRLSSRAIRAGQGRAGQAQLADGCTSCVLARSLARSTISLPPHHAPRSGPHAAQPASVTVVSAGLGPLAPYLRDDGCLAVAPPTSSGRPSSSLRRQASTYGKPVQTGGSRSLAPSSLALWSGRSPRGCSWDAVQQANKREREAGSRRTDGRAKPGARWSVRAGMDVDIADISASPSRGPIV</sequence>
<reference evidence="2 3" key="1">
    <citation type="submission" date="2018-03" db="EMBL/GenBank/DDBJ databases">
        <authorList>
            <person name="Guldener U."/>
        </authorList>
    </citation>
    <scope>NUCLEOTIDE SEQUENCE [LARGE SCALE GENOMIC DNA]</scope>
    <source>
        <strain evidence="2 3">DAOM196992</strain>
    </source>
</reference>
<dbReference type="AlphaFoldDB" id="A0A5C3F3U2"/>
<proteinExistence type="predicted"/>
<keyword evidence="3" id="KW-1185">Reference proteome</keyword>
<organism evidence="2 3">
    <name type="scientific">Pseudozyma flocculosa</name>
    <dbReference type="NCBI Taxonomy" id="84751"/>
    <lineage>
        <taxon>Eukaryota</taxon>
        <taxon>Fungi</taxon>
        <taxon>Dikarya</taxon>
        <taxon>Basidiomycota</taxon>
        <taxon>Ustilaginomycotina</taxon>
        <taxon>Ustilaginomycetes</taxon>
        <taxon>Ustilaginales</taxon>
        <taxon>Ustilaginaceae</taxon>
        <taxon>Pseudozyma</taxon>
    </lineage>
</organism>
<dbReference type="EMBL" id="OOIP01000013">
    <property type="protein sequence ID" value="SPO39173.1"/>
    <property type="molecule type" value="Genomic_DNA"/>
</dbReference>
<evidence type="ECO:0000313" key="2">
    <source>
        <dbReference type="EMBL" id="SPO39173.1"/>
    </source>
</evidence>
<dbReference type="Proteomes" id="UP000323386">
    <property type="component" value="Unassembled WGS sequence"/>
</dbReference>
<feature type="compositionally biased region" description="Basic and acidic residues" evidence="1">
    <location>
        <begin position="143"/>
        <end position="158"/>
    </location>
</feature>
<evidence type="ECO:0000256" key="1">
    <source>
        <dbReference type="SAM" id="MobiDB-lite"/>
    </source>
</evidence>
<gene>
    <name evidence="2" type="ORF">PSFLO_04652</name>
</gene>
<name>A0A5C3F3U2_9BASI</name>
<feature type="region of interest" description="Disordered" evidence="1">
    <location>
        <begin position="86"/>
        <end position="164"/>
    </location>
</feature>
<accession>A0A5C3F3U2</accession>
<evidence type="ECO:0000313" key="3">
    <source>
        <dbReference type="Proteomes" id="UP000323386"/>
    </source>
</evidence>